<keyword evidence="3" id="KW-1185">Reference proteome</keyword>
<dbReference type="PANTHER" id="PTHR47069">
    <property type="match status" value="1"/>
</dbReference>
<evidence type="ECO:0000313" key="2">
    <source>
        <dbReference type="EnsemblPlants" id="KQL28690"/>
    </source>
</evidence>
<evidence type="ECO:0000313" key="3">
    <source>
        <dbReference type="Proteomes" id="UP000004995"/>
    </source>
</evidence>
<protein>
    <submittedName>
        <fullName evidence="2">Uncharacterized protein</fullName>
    </submittedName>
</protein>
<name>K3YYS1_SETIT</name>
<feature type="region of interest" description="Disordered" evidence="1">
    <location>
        <begin position="1"/>
        <end position="22"/>
    </location>
</feature>
<dbReference type="PANTHER" id="PTHR47069:SF9">
    <property type="entry name" value="MYB_SANT-LIKE DOMAIN-CONTAINING PROTEIN"/>
    <property type="match status" value="1"/>
</dbReference>
<organism evidence="2 3">
    <name type="scientific">Setaria italica</name>
    <name type="common">Foxtail millet</name>
    <name type="synonym">Panicum italicum</name>
    <dbReference type="NCBI Taxonomy" id="4555"/>
    <lineage>
        <taxon>Eukaryota</taxon>
        <taxon>Viridiplantae</taxon>
        <taxon>Streptophyta</taxon>
        <taxon>Embryophyta</taxon>
        <taxon>Tracheophyta</taxon>
        <taxon>Spermatophyta</taxon>
        <taxon>Magnoliopsida</taxon>
        <taxon>Liliopsida</taxon>
        <taxon>Poales</taxon>
        <taxon>Poaceae</taxon>
        <taxon>PACMAD clade</taxon>
        <taxon>Panicoideae</taxon>
        <taxon>Panicodae</taxon>
        <taxon>Paniceae</taxon>
        <taxon>Cenchrinae</taxon>
        <taxon>Setaria</taxon>
    </lineage>
</organism>
<evidence type="ECO:0000256" key="1">
    <source>
        <dbReference type="SAM" id="MobiDB-lite"/>
    </source>
</evidence>
<proteinExistence type="predicted"/>
<dbReference type="AlphaFoldDB" id="K3YYS1"/>
<sequence>MQVQSGLGRDKHTGGVAADSTFWATDKGETSVGAAQMSTAKPPPFLDELYTLFGHTTQDRGTLLTAGGVREATPSVGTEDNPADMYLDPMAASSARNMSQRPTREEVVDSPPKKKSGNLEHAMYRRAFTKMKTREGRLHWIQFNWERENK</sequence>
<dbReference type="Gramene" id="KQL28690">
    <property type="protein sequence ID" value="KQL28690"/>
    <property type="gene ID" value="SETIT_019427mg"/>
</dbReference>
<reference evidence="3" key="1">
    <citation type="journal article" date="2012" name="Nat. Biotechnol.">
        <title>Reference genome sequence of the model plant Setaria.</title>
        <authorList>
            <person name="Bennetzen J.L."/>
            <person name="Schmutz J."/>
            <person name="Wang H."/>
            <person name="Percifield R."/>
            <person name="Hawkins J."/>
            <person name="Pontaroli A.C."/>
            <person name="Estep M."/>
            <person name="Feng L."/>
            <person name="Vaughn J.N."/>
            <person name="Grimwood J."/>
            <person name="Jenkins J."/>
            <person name="Barry K."/>
            <person name="Lindquist E."/>
            <person name="Hellsten U."/>
            <person name="Deshpande S."/>
            <person name="Wang X."/>
            <person name="Wu X."/>
            <person name="Mitros T."/>
            <person name="Triplett J."/>
            <person name="Yang X."/>
            <person name="Ye C.Y."/>
            <person name="Mauro-Herrera M."/>
            <person name="Wang L."/>
            <person name="Li P."/>
            <person name="Sharma M."/>
            <person name="Sharma R."/>
            <person name="Ronald P.C."/>
            <person name="Panaud O."/>
            <person name="Kellogg E.A."/>
            <person name="Brutnell T.P."/>
            <person name="Doust A.N."/>
            <person name="Tuskan G.A."/>
            <person name="Rokhsar D."/>
            <person name="Devos K.M."/>
        </authorList>
    </citation>
    <scope>NUCLEOTIDE SEQUENCE [LARGE SCALE GENOMIC DNA]</scope>
    <source>
        <strain evidence="3">cv. Yugu1</strain>
    </source>
</reference>
<feature type="region of interest" description="Disordered" evidence="1">
    <location>
        <begin position="91"/>
        <end position="119"/>
    </location>
</feature>
<dbReference type="HOGENOM" id="CLU_1743684_0_0_1"/>
<dbReference type="InParanoid" id="K3YYS1"/>
<reference evidence="2" key="2">
    <citation type="submission" date="2018-08" db="UniProtKB">
        <authorList>
            <consortium name="EnsemblPlants"/>
        </authorList>
    </citation>
    <scope>IDENTIFICATION</scope>
    <source>
        <strain evidence="2">Yugu1</strain>
    </source>
</reference>
<dbReference type="EnsemblPlants" id="KQL28690">
    <property type="protein sequence ID" value="KQL28690"/>
    <property type="gene ID" value="SETIT_019427mg"/>
</dbReference>
<accession>K3YYS1</accession>
<dbReference type="Proteomes" id="UP000004995">
    <property type="component" value="Unassembled WGS sequence"/>
</dbReference>
<dbReference type="OMA" id="GNLEHAM"/>
<dbReference type="EMBL" id="AGNK02000117">
    <property type="status" value="NOT_ANNOTATED_CDS"/>
    <property type="molecule type" value="Genomic_DNA"/>
</dbReference>